<evidence type="ECO:0000256" key="2">
    <source>
        <dbReference type="ARBA" id="ARBA00004613"/>
    </source>
</evidence>
<evidence type="ECO:0000313" key="14">
    <source>
        <dbReference type="Proteomes" id="UP000650424"/>
    </source>
</evidence>
<feature type="domain" description="Rhamnogalacturonan lyase" evidence="12">
    <location>
        <begin position="286"/>
        <end position="360"/>
    </location>
</feature>
<dbReference type="SUPFAM" id="SSF74650">
    <property type="entry name" value="Galactose mutarotase-like"/>
    <property type="match status" value="1"/>
</dbReference>
<protein>
    <recommendedName>
        <fullName evidence="4">rhamnogalacturonan endolyase</fullName>
        <ecNumber evidence="4">4.2.2.23</ecNumber>
    </recommendedName>
</protein>
<dbReference type="InterPro" id="IPR015364">
    <property type="entry name" value="RhgB_N"/>
</dbReference>
<dbReference type="InterPro" id="IPR008979">
    <property type="entry name" value="Galactose-bd-like_sf"/>
</dbReference>
<dbReference type="Gene3D" id="2.60.40.1120">
    <property type="entry name" value="Carboxypeptidase-like, regulatory domain"/>
    <property type="match status" value="1"/>
</dbReference>
<dbReference type="Proteomes" id="UP000650424">
    <property type="component" value="Unassembled WGS sequence"/>
</dbReference>
<dbReference type="PANTHER" id="PTHR36574:SF1">
    <property type="entry name" value="RHAMNOGALACTURONATE LYASE-RELATED"/>
    <property type="match status" value="1"/>
</dbReference>
<dbReference type="CDD" id="cd10316">
    <property type="entry name" value="RGL4_M"/>
    <property type="match status" value="1"/>
</dbReference>
<proteinExistence type="inferred from homology"/>
<gene>
    <name evidence="13" type="ORF">H8L32_05755</name>
</gene>
<evidence type="ECO:0000256" key="1">
    <source>
        <dbReference type="ARBA" id="ARBA00001324"/>
    </source>
</evidence>
<evidence type="ECO:0000256" key="4">
    <source>
        <dbReference type="ARBA" id="ARBA00012437"/>
    </source>
</evidence>
<name>A0ABR6ZM47_9BURK</name>
<dbReference type="InterPro" id="IPR011013">
    <property type="entry name" value="Gal_mutarotase_sf_dom"/>
</dbReference>
<organism evidence="13 14">
    <name type="scientific">Undibacterium hunanense</name>
    <dbReference type="NCBI Taxonomy" id="2762292"/>
    <lineage>
        <taxon>Bacteria</taxon>
        <taxon>Pseudomonadati</taxon>
        <taxon>Pseudomonadota</taxon>
        <taxon>Betaproteobacteria</taxon>
        <taxon>Burkholderiales</taxon>
        <taxon>Oxalobacteraceae</taxon>
        <taxon>Undibacterium</taxon>
    </lineage>
</organism>
<dbReference type="InterPro" id="IPR029411">
    <property type="entry name" value="RG-lyase_III"/>
</dbReference>
<dbReference type="Pfam" id="PF14686">
    <property type="entry name" value="fn3_3"/>
    <property type="match status" value="1"/>
</dbReference>
<dbReference type="PANTHER" id="PTHR36574">
    <property type="entry name" value="RHAMNOGALACTURONATE LYASE-RELATED"/>
    <property type="match status" value="1"/>
</dbReference>
<dbReference type="CDD" id="cd10320">
    <property type="entry name" value="RGL4_N"/>
    <property type="match status" value="1"/>
</dbReference>
<comment type="subcellular location">
    <subcellularLocation>
        <location evidence="2">Secreted</location>
    </subcellularLocation>
</comment>
<evidence type="ECO:0000256" key="7">
    <source>
        <dbReference type="ARBA" id="ARBA00023157"/>
    </source>
</evidence>
<comment type="caution">
    <text evidence="13">The sequence shown here is derived from an EMBL/GenBank/DDBJ whole genome shotgun (WGS) entry which is preliminary data.</text>
</comment>
<keyword evidence="6" id="KW-0732">Signal</keyword>
<dbReference type="Pfam" id="PF09284">
    <property type="entry name" value="RhgB_N"/>
    <property type="match status" value="1"/>
</dbReference>
<keyword evidence="14" id="KW-1185">Reference proteome</keyword>
<feature type="domain" description="Rhamnogalacturonase B N-terminal" evidence="10">
    <location>
        <begin position="35"/>
        <end position="278"/>
    </location>
</feature>
<dbReference type="InterPro" id="IPR016590">
    <property type="entry name" value="Rhamnogalacturonase_B"/>
</dbReference>
<dbReference type="SUPFAM" id="SSF49785">
    <property type="entry name" value="Galactose-binding domain-like"/>
    <property type="match status" value="1"/>
</dbReference>
<feature type="domain" description="Rhamnogalacturonan lyase" evidence="11">
    <location>
        <begin position="375"/>
        <end position="537"/>
    </location>
</feature>
<sequence length="539" mass="56357">MLASACGGGSQDSANAGNSLAGKISAGGSPPPAAFGVTDSGGFLTVTSGAGLVFKVDENGGNITSIKYNDGPELQSQTKGSHIASGLGATVSYSVSGSVAKITLTTSTLIHYLLVRANENNIYMGTYVTAEPSVGELRWITRLNSTVLTNVPTESRIADNTGAIESTDIFGLANGETRSKYYGNQRAIDLSIRGVTGSNIGIFMVYGNRESSSGGPFYRDIQNQTGGDTEVYNYMNSGHNQTEADRMGFHGPYAVMFTTGATPAIPDMSWMGSYNLSGWIDASGRGKVVGNGLAGMDGNYAYTVGFANATAQYWTAASTTNGNFVRSGMKPGTYTMSVYKGELAVYTETVAVSAGGTTTLNTRTIQGDPSADTAVWRIGDWDGTPRELKNGQTFNVRHPSDVRNASWGPVTYNIGAATNSFPAAQWKDLNSPTTVTFNLSAAQVANHTVRIGITGAYAGGRPNIKINAWTATAQGASTQPNSRSLTTGSYRGNNTMYSFSVPASAFVTGTNTMTISVVSGSSGTTYLSPAFAFDALDML</sequence>
<dbReference type="Pfam" id="PF14683">
    <property type="entry name" value="CBM-like"/>
    <property type="match status" value="1"/>
</dbReference>
<evidence type="ECO:0000256" key="3">
    <source>
        <dbReference type="ARBA" id="ARBA00010418"/>
    </source>
</evidence>
<evidence type="ECO:0000256" key="5">
    <source>
        <dbReference type="ARBA" id="ARBA00022525"/>
    </source>
</evidence>
<evidence type="ECO:0000256" key="9">
    <source>
        <dbReference type="ARBA" id="ARBA00023316"/>
    </source>
</evidence>
<dbReference type="CDD" id="cd10317">
    <property type="entry name" value="RGL4_C"/>
    <property type="match status" value="1"/>
</dbReference>
<keyword evidence="5" id="KW-0964">Secreted</keyword>
<dbReference type="InterPro" id="IPR029413">
    <property type="entry name" value="RG-lyase_II"/>
</dbReference>
<dbReference type="Gene3D" id="2.70.98.10">
    <property type="match status" value="1"/>
</dbReference>
<evidence type="ECO:0000256" key="8">
    <source>
        <dbReference type="ARBA" id="ARBA00023239"/>
    </source>
</evidence>
<evidence type="ECO:0000259" key="11">
    <source>
        <dbReference type="Pfam" id="PF14683"/>
    </source>
</evidence>
<evidence type="ECO:0000259" key="12">
    <source>
        <dbReference type="Pfam" id="PF14686"/>
    </source>
</evidence>
<dbReference type="InterPro" id="IPR013784">
    <property type="entry name" value="Carb-bd-like_fold"/>
</dbReference>
<comment type="similarity">
    <text evidence="3">Belongs to the polysaccharide lyase 4 family.</text>
</comment>
<dbReference type="EC" id="4.2.2.23" evidence="4"/>
<accession>A0ABR6ZM47</accession>
<evidence type="ECO:0000313" key="13">
    <source>
        <dbReference type="EMBL" id="MBC3916975.1"/>
    </source>
</evidence>
<keyword evidence="8" id="KW-0456">Lyase</keyword>
<dbReference type="EMBL" id="JACOGF010000002">
    <property type="protein sequence ID" value="MBC3916975.1"/>
    <property type="molecule type" value="Genomic_DNA"/>
</dbReference>
<dbReference type="InterPro" id="IPR014718">
    <property type="entry name" value="GH-type_carb-bd"/>
</dbReference>
<reference evidence="13 14" key="1">
    <citation type="submission" date="2020-08" db="EMBL/GenBank/DDBJ databases">
        <title>Novel species isolated from subtropical streams in China.</title>
        <authorList>
            <person name="Lu H."/>
        </authorList>
    </citation>
    <scope>NUCLEOTIDE SEQUENCE [LARGE SCALE GENOMIC DNA]</scope>
    <source>
        <strain evidence="13 14">CY18W</strain>
    </source>
</reference>
<comment type="catalytic activity">
    <reaction evidence="1">
        <text>Endotype eliminative cleavage of L-alpha-rhamnopyranosyl-(1-&gt;4)-alpha-D-galactopyranosyluronic acid bonds of rhamnogalacturonan I domains in ramified hairy regions of pectin leaving L-rhamnopyranose at the reducing end and 4-deoxy-4,5-unsaturated D-galactopyranosyluronic acid at the non-reducing end.</text>
        <dbReference type="EC" id="4.2.2.23"/>
    </reaction>
</comment>
<dbReference type="SUPFAM" id="SSF49452">
    <property type="entry name" value="Starch-binding domain-like"/>
    <property type="match status" value="1"/>
</dbReference>
<keyword evidence="7" id="KW-1015">Disulfide bond</keyword>
<dbReference type="Gene3D" id="2.60.120.260">
    <property type="entry name" value="Galactose-binding domain-like"/>
    <property type="match status" value="1"/>
</dbReference>
<keyword evidence="9" id="KW-0961">Cell wall biogenesis/degradation</keyword>
<evidence type="ECO:0000256" key="6">
    <source>
        <dbReference type="ARBA" id="ARBA00022729"/>
    </source>
</evidence>
<evidence type="ECO:0000259" key="10">
    <source>
        <dbReference type="Pfam" id="PF09284"/>
    </source>
</evidence>